<protein>
    <submittedName>
        <fullName evidence="5">Spermidine/putrescine ABC transporter ATPase</fullName>
    </submittedName>
</protein>
<dbReference type="GO" id="GO:0005524">
    <property type="term" value="F:ATP binding"/>
    <property type="evidence" value="ECO:0007669"/>
    <property type="project" value="UniProtKB-KW"/>
</dbReference>
<dbReference type="GO" id="GO:0016887">
    <property type="term" value="F:ATP hydrolysis activity"/>
    <property type="evidence" value="ECO:0007669"/>
    <property type="project" value="InterPro"/>
</dbReference>
<dbReference type="InterPro" id="IPR050093">
    <property type="entry name" value="ABC_SmlMolc_Importer"/>
</dbReference>
<dbReference type="GO" id="GO:0022857">
    <property type="term" value="F:transmembrane transporter activity"/>
    <property type="evidence" value="ECO:0007669"/>
    <property type="project" value="InterPro"/>
</dbReference>
<dbReference type="Proteomes" id="UP000611500">
    <property type="component" value="Unassembled WGS sequence"/>
</dbReference>
<reference evidence="5" key="1">
    <citation type="journal article" date="2014" name="Int. J. Syst. Evol. Microbiol.">
        <title>Complete genome sequence of Corynebacterium casei LMG S-19264T (=DSM 44701T), isolated from a smear-ripened cheese.</title>
        <authorList>
            <consortium name="US DOE Joint Genome Institute (JGI-PGF)"/>
            <person name="Walter F."/>
            <person name="Albersmeier A."/>
            <person name="Kalinowski J."/>
            <person name="Ruckert C."/>
        </authorList>
    </citation>
    <scope>NUCLEOTIDE SEQUENCE</scope>
    <source>
        <strain evidence="5">CGMCC 1.7081</strain>
    </source>
</reference>
<dbReference type="GO" id="GO:0015697">
    <property type="term" value="P:quaternary ammonium group transport"/>
    <property type="evidence" value="ECO:0007669"/>
    <property type="project" value="UniProtKB-ARBA"/>
</dbReference>
<name>A0A8J3HAG0_9RHOB</name>
<evidence type="ECO:0000259" key="4">
    <source>
        <dbReference type="PROSITE" id="PS50893"/>
    </source>
</evidence>
<dbReference type="AlphaFoldDB" id="A0A8J3HAG0"/>
<evidence type="ECO:0000256" key="1">
    <source>
        <dbReference type="ARBA" id="ARBA00022448"/>
    </source>
</evidence>
<comment type="caution">
    <text evidence="5">The sequence shown here is derived from an EMBL/GenBank/DDBJ whole genome shotgun (WGS) entry which is preliminary data.</text>
</comment>
<dbReference type="EMBL" id="BNAP01000018">
    <property type="protein sequence ID" value="GHG97061.1"/>
    <property type="molecule type" value="Genomic_DNA"/>
</dbReference>
<feature type="domain" description="ABC transporter" evidence="4">
    <location>
        <begin position="4"/>
        <end position="234"/>
    </location>
</feature>
<dbReference type="Pfam" id="PF08402">
    <property type="entry name" value="TOBE_2"/>
    <property type="match status" value="1"/>
</dbReference>
<keyword evidence="1" id="KW-0813">Transport</keyword>
<proteinExistence type="predicted"/>
<dbReference type="FunFam" id="3.40.50.300:FF:000425">
    <property type="entry name" value="Probable ABC transporter, ATP-binding subunit"/>
    <property type="match status" value="1"/>
</dbReference>
<evidence type="ECO:0000313" key="6">
    <source>
        <dbReference type="Proteomes" id="UP000611500"/>
    </source>
</evidence>
<dbReference type="Gene3D" id="3.40.50.300">
    <property type="entry name" value="P-loop containing nucleotide triphosphate hydrolases"/>
    <property type="match status" value="1"/>
</dbReference>
<evidence type="ECO:0000313" key="5">
    <source>
        <dbReference type="EMBL" id="GHG97061.1"/>
    </source>
</evidence>
<dbReference type="SUPFAM" id="SSF50331">
    <property type="entry name" value="MOP-like"/>
    <property type="match status" value="1"/>
</dbReference>
<accession>A0A8J3HAG0</accession>
<dbReference type="InterPro" id="IPR013611">
    <property type="entry name" value="Transp-assoc_OB_typ2"/>
</dbReference>
<dbReference type="InterPro" id="IPR017871">
    <property type="entry name" value="ABC_transporter-like_CS"/>
</dbReference>
<dbReference type="PANTHER" id="PTHR42781">
    <property type="entry name" value="SPERMIDINE/PUTRESCINE IMPORT ATP-BINDING PROTEIN POTA"/>
    <property type="match status" value="1"/>
</dbReference>
<reference evidence="5" key="2">
    <citation type="submission" date="2020-09" db="EMBL/GenBank/DDBJ databases">
        <authorList>
            <person name="Sun Q."/>
            <person name="Zhou Y."/>
        </authorList>
    </citation>
    <scope>NUCLEOTIDE SEQUENCE</scope>
    <source>
        <strain evidence="5">CGMCC 1.7081</strain>
    </source>
</reference>
<dbReference type="InterPro" id="IPR003593">
    <property type="entry name" value="AAA+_ATPase"/>
</dbReference>
<dbReference type="GO" id="GO:0043190">
    <property type="term" value="C:ATP-binding cassette (ABC) transporter complex"/>
    <property type="evidence" value="ECO:0007669"/>
    <property type="project" value="InterPro"/>
</dbReference>
<evidence type="ECO:0000256" key="3">
    <source>
        <dbReference type="ARBA" id="ARBA00022840"/>
    </source>
</evidence>
<dbReference type="SMART" id="SM00382">
    <property type="entry name" value="AAA"/>
    <property type="match status" value="1"/>
</dbReference>
<keyword evidence="2" id="KW-0547">Nucleotide-binding</keyword>
<dbReference type="PANTHER" id="PTHR42781:SF4">
    <property type="entry name" value="SPERMIDINE_PUTRESCINE IMPORT ATP-BINDING PROTEIN POTA"/>
    <property type="match status" value="1"/>
</dbReference>
<sequence>MKSLELINIRKEYGEAIAVADMNMQIQRGELVSLLGPSGCGKTTTLRMVAGFIAPTSGSVVLDGRDVTDLAPYERNTALVFQSYALFPHMTVAQNVGFGLEMRKVGKADREAQSLEALKRVRLDHLADRYPRQLSGGQQQRVALARGLVLNPAIFLLDEPLSNLDAKLRGEVRSEIRSLQQSLELTTLMVTHDQEEALTMSDKLVLMEGGKVRQAGTAQDLYERPADSFVADFVGRSNVIEGRVEEDGFHTVCGTLLPPAAAGQPNARFYSVRPEKIAITRAGDGVEGALREILYLGAQTEYTVMLGETSVTVVTATPGPDDALAGLQTGDPVRLQWNGGDARLLDA</sequence>
<gene>
    <name evidence="5" type="ORF">GCM10010961_31640</name>
</gene>
<dbReference type="InterPro" id="IPR003439">
    <property type="entry name" value="ABC_transporter-like_ATP-bd"/>
</dbReference>
<dbReference type="PROSITE" id="PS00211">
    <property type="entry name" value="ABC_TRANSPORTER_1"/>
    <property type="match status" value="1"/>
</dbReference>
<dbReference type="PROSITE" id="PS50893">
    <property type="entry name" value="ABC_TRANSPORTER_2"/>
    <property type="match status" value="1"/>
</dbReference>
<dbReference type="Gene3D" id="2.40.50.100">
    <property type="match status" value="1"/>
</dbReference>
<dbReference type="Pfam" id="PF00005">
    <property type="entry name" value="ABC_tran"/>
    <property type="match status" value="1"/>
</dbReference>
<dbReference type="RefSeq" id="WP_028094503.1">
    <property type="nucleotide sequence ID" value="NZ_BNAP01000018.1"/>
</dbReference>
<organism evidence="5 6">
    <name type="scientific">Pseudodonghicola xiamenensis</name>
    <dbReference type="NCBI Taxonomy" id="337702"/>
    <lineage>
        <taxon>Bacteria</taxon>
        <taxon>Pseudomonadati</taxon>
        <taxon>Pseudomonadota</taxon>
        <taxon>Alphaproteobacteria</taxon>
        <taxon>Rhodobacterales</taxon>
        <taxon>Paracoccaceae</taxon>
        <taxon>Pseudodonghicola</taxon>
    </lineage>
</organism>
<keyword evidence="3" id="KW-0067">ATP-binding</keyword>
<dbReference type="InterPro" id="IPR008995">
    <property type="entry name" value="Mo/tungstate-bd_C_term_dom"/>
</dbReference>
<evidence type="ECO:0000256" key="2">
    <source>
        <dbReference type="ARBA" id="ARBA00022741"/>
    </source>
</evidence>
<dbReference type="SUPFAM" id="SSF52540">
    <property type="entry name" value="P-loop containing nucleoside triphosphate hydrolases"/>
    <property type="match status" value="1"/>
</dbReference>
<keyword evidence="6" id="KW-1185">Reference proteome</keyword>
<dbReference type="InterPro" id="IPR027417">
    <property type="entry name" value="P-loop_NTPase"/>
</dbReference>